<proteinExistence type="predicted"/>
<dbReference type="Proteomes" id="UP000697127">
    <property type="component" value="Unassembled WGS sequence"/>
</dbReference>
<accession>A0A9P6WNK5</accession>
<evidence type="ECO:0000259" key="2">
    <source>
        <dbReference type="Pfam" id="PF05378"/>
    </source>
</evidence>
<dbReference type="InterPro" id="IPR010318">
    <property type="entry name" value="S-Me-THD_N"/>
</dbReference>
<dbReference type="GO" id="GO:0016787">
    <property type="term" value="F:hydrolase activity"/>
    <property type="evidence" value="ECO:0007669"/>
    <property type="project" value="InterPro"/>
</dbReference>
<dbReference type="Pfam" id="PF06032">
    <property type="entry name" value="S-Me-THD_N"/>
    <property type="match status" value="1"/>
</dbReference>
<dbReference type="Pfam" id="PF20906">
    <property type="entry name" value="S-Me-THD_C"/>
    <property type="match status" value="1"/>
</dbReference>
<feature type="domain" description="S-Me-THD N-terminal" evidence="3">
    <location>
        <begin position="615"/>
        <end position="776"/>
    </location>
</feature>
<dbReference type="Pfam" id="PF05378">
    <property type="entry name" value="Hydant_A_N"/>
    <property type="match status" value="1"/>
</dbReference>
<dbReference type="InterPro" id="IPR027479">
    <property type="entry name" value="S-Me-THD_N_sf"/>
</dbReference>
<evidence type="ECO:0000313" key="6">
    <source>
        <dbReference type="Proteomes" id="UP000697127"/>
    </source>
</evidence>
<dbReference type="PANTHER" id="PTHR11365">
    <property type="entry name" value="5-OXOPROLINASE RELATED"/>
    <property type="match status" value="1"/>
</dbReference>
<feature type="domain" description="S-Me-THD-like C-terminal" evidence="4">
    <location>
        <begin position="780"/>
        <end position="977"/>
    </location>
</feature>
<dbReference type="Pfam" id="PF01968">
    <property type="entry name" value="Hydantoinase_A"/>
    <property type="match status" value="1"/>
</dbReference>
<dbReference type="PANTHER" id="PTHR11365:SF10">
    <property type="entry name" value="HYDANTOINASE_OXOPROLINASE"/>
    <property type="match status" value="1"/>
</dbReference>
<feature type="domain" description="Hydantoinase/oxoprolinase N-terminal" evidence="2">
    <location>
        <begin position="12"/>
        <end position="192"/>
    </location>
</feature>
<dbReference type="InterPro" id="IPR008040">
    <property type="entry name" value="Hydant_A_N"/>
</dbReference>
<dbReference type="InterPro" id="IPR024071">
    <property type="entry name" value="S-Me-THD_C_sf"/>
</dbReference>
<evidence type="ECO:0000259" key="3">
    <source>
        <dbReference type="Pfam" id="PF06032"/>
    </source>
</evidence>
<sequence>MNIKEGKRRLLIGVDVGGTNSDLVVLDPAYLNNEPAKFVLAWHKTVTTPDVSEGIKNAIRHVLDDPSNLISKDEIAAVTIGTTHFINAVIERDANRLEKVAVLRLSGPFGKGVPPFADFPQDLADVIYGYHGFLDGGVRVDGVPIQPLNEKEVKEHVNKIKELGINSIAVISIFPSVDPSMELRTKEIIEEIYPDCDIVLSHTISGLGFVERENATVLNASIKKFGRKIIKSFIHATKKLGLTNSTVLLSQNDGTVLSIKDALETPIKTFSSGATNSMRGASILCSHDPDVVGKNVMVCDVGGTTTDVGQLLSSGFPRQSALYSYVGGVKVNFSMPHVESIGLGGGSIVRNINGKLTIGPDSTGAEIINKAILFGGNTITTSDVTISKYLESMKTDELPNTIKMGNPLNVLNKFTLEYKSEYSIVIKKLLERVIDKMKTSADPIPVIFVGGGSFIAPDNLEGASKVIKPPFFQVANAVGAALGKISCSLSDIKHLSGSEEERKNVIDELIKRANSDAVERGALKSSVTVVDIVSDIVPYTDRVYKFEVKVVGDVDYDRVISSADLLKNDLFDNNEEYEEEKIYKNVKVSKTESKTIDFTTYKPKVVDGFWYLTPTDIDFIGNGAYILGCGGGGSPNSHVIELKNMLRNGHEIKVITLEKFDKITNGKGHALKPAYIGSPTISHEKLHGDELLDSIKVIETFEGRKIDAMGGWEVGGSNGMCGLWCAASLKIPFVDLDSLGRAYPTCWQSTTSVVHNGKGYPYCAMSDGNGFEVFFKKVVNDKQLEDAARDCIYRQGCRGGMVFPSRGIKDLANESIMNTLSLAWRIGRAVFIARNNSDLDNLPKRIIDATGGDNCTKCLLTGKIVGVEKKLQRGYGYGIVKIETLDESKRIYTIPFKNENIAVIDEESKDILCSVPDLITCVDVDGNAVGTQDYRYGLIVYVMAFAPSPMWTTEQGILKGGPKGFDKEFHHIEYKPIGKHYVPIPVTEEFK</sequence>
<dbReference type="EMBL" id="PUHW01000032">
    <property type="protein sequence ID" value="KAG0690429.1"/>
    <property type="molecule type" value="Genomic_DNA"/>
</dbReference>
<evidence type="ECO:0000313" key="5">
    <source>
        <dbReference type="EMBL" id="KAG0690429.1"/>
    </source>
</evidence>
<name>A0A9P6WNK5_9ASCO</name>
<dbReference type="InterPro" id="IPR048350">
    <property type="entry name" value="S-Me-THD-like_C"/>
</dbReference>
<protein>
    <recommendedName>
        <fullName evidence="7">Hydantoinase</fullName>
    </recommendedName>
</protein>
<organism evidence="5 6">
    <name type="scientific">Pichia californica</name>
    <dbReference type="NCBI Taxonomy" id="460514"/>
    <lineage>
        <taxon>Eukaryota</taxon>
        <taxon>Fungi</taxon>
        <taxon>Dikarya</taxon>
        <taxon>Ascomycota</taxon>
        <taxon>Saccharomycotina</taxon>
        <taxon>Pichiomycetes</taxon>
        <taxon>Pichiales</taxon>
        <taxon>Pichiaceae</taxon>
        <taxon>Pichia</taxon>
    </lineage>
</organism>
<evidence type="ECO:0000259" key="1">
    <source>
        <dbReference type="Pfam" id="PF01968"/>
    </source>
</evidence>
<dbReference type="SUPFAM" id="SSF160991">
    <property type="entry name" value="CV3147-like"/>
    <property type="match status" value="1"/>
</dbReference>
<gene>
    <name evidence="5" type="ORF">C6P40_002922</name>
</gene>
<dbReference type="InterPro" id="IPR043129">
    <property type="entry name" value="ATPase_NBD"/>
</dbReference>
<dbReference type="SUPFAM" id="SSF53067">
    <property type="entry name" value="Actin-like ATPase domain"/>
    <property type="match status" value="1"/>
</dbReference>
<reference evidence="5" key="1">
    <citation type="submission" date="2020-11" db="EMBL/GenBank/DDBJ databases">
        <title>Kefir isolates.</title>
        <authorList>
            <person name="Marcisauskas S."/>
            <person name="Kim Y."/>
            <person name="Blasche S."/>
        </authorList>
    </citation>
    <scope>NUCLEOTIDE SEQUENCE</scope>
    <source>
        <strain evidence="5">Olga-1</strain>
    </source>
</reference>
<dbReference type="InterPro" id="IPR045079">
    <property type="entry name" value="Oxoprolinase-like"/>
</dbReference>
<dbReference type="Gene3D" id="3.40.1610.10">
    <property type="entry name" value="CV3147-like domain"/>
    <property type="match status" value="1"/>
</dbReference>
<dbReference type="InterPro" id="IPR002821">
    <property type="entry name" value="Hydantoinase_A"/>
</dbReference>
<evidence type="ECO:0008006" key="7">
    <source>
        <dbReference type="Google" id="ProtNLM"/>
    </source>
</evidence>
<dbReference type="FunFam" id="3.40.1610.10:FF:000001">
    <property type="entry name" value="Hydantoinase, putative"/>
    <property type="match status" value="1"/>
</dbReference>
<evidence type="ECO:0000259" key="4">
    <source>
        <dbReference type="Pfam" id="PF20906"/>
    </source>
</evidence>
<comment type="caution">
    <text evidence="5">The sequence shown here is derived from an EMBL/GenBank/DDBJ whole genome shotgun (WGS) entry which is preliminary data.</text>
</comment>
<keyword evidence="6" id="KW-1185">Reference proteome</keyword>
<feature type="domain" description="Hydantoinase A/oxoprolinase" evidence="1">
    <location>
        <begin position="212"/>
        <end position="398"/>
    </location>
</feature>
<dbReference type="AlphaFoldDB" id="A0A9P6WNK5"/>
<dbReference type="Gene3D" id="2.40.390.10">
    <property type="entry name" value="CV3147-like"/>
    <property type="match status" value="1"/>
</dbReference>